<feature type="compositionally biased region" description="Basic residues" evidence="1">
    <location>
        <begin position="116"/>
        <end position="131"/>
    </location>
</feature>
<reference evidence="2 3" key="1">
    <citation type="journal article" date="2017" name="BMC Genomics">
        <title>Chromosome level assembly and secondary metabolite potential of the parasitic fungus Cordyceps militaris.</title>
        <authorList>
            <person name="Kramer G.J."/>
            <person name="Nodwell J.R."/>
        </authorList>
    </citation>
    <scope>NUCLEOTIDE SEQUENCE [LARGE SCALE GENOMIC DNA]</scope>
    <source>
        <strain evidence="2 3">ATCC 34164</strain>
    </source>
</reference>
<dbReference type="OrthoDB" id="10339152at2759"/>
<evidence type="ECO:0000313" key="3">
    <source>
        <dbReference type="Proteomes" id="UP000323067"/>
    </source>
</evidence>
<dbReference type="AlphaFoldDB" id="A0A2H4ST51"/>
<gene>
    <name evidence="2" type="ORF">A9K55_001503</name>
</gene>
<organism evidence="2 3">
    <name type="scientific">Cordyceps militaris</name>
    <name type="common">Caterpillar fungus</name>
    <name type="synonym">Clavaria militaris</name>
    <dbReference type="NCBI Taxonomy" id="73501"/>
    <lineage>
        <taxon>Eukaryota</taxon>
        <taxon>Fungi</taxon>
        <taxon>Dikarya</taxon>
        <taxon>Ascomycota</taxon>
        <taxon>Pezizomycotina</taxon>
        <taxon>Sordariomycetes</taxon>
        <taxon>Hypocreomycetidae</taxon>
        <taxon>Hypocreales</taxon>
        <taxon>Cordycipitaceae</taxon>
        <taxon>Cordyceps</taxon>
    </lineage>
</organism>
<proteinExistence type="predicted"/>
<protein>
    <submittedName>
        <fullName evidence="2">ABC transporter</fullName>
    </submittedName>
</protein>
<name>A0A2H4ST51_CORMI</name>
<dbReference type="VEuPathDB" id="FungiDB:A9K55_001503"/>
<feature type="compositionally biased region" description="Basic and acidic residues" evidence="1">
    <location>
        <begin position="76"/>
        <end position="95"/>
    </location>
</feature>
<evidence type="ECO:0000313" key="2">
    <source>
        <dbReference type="EMBL" id="ATY66280.1"/>
    </source>
</evidence>
<evidence type="ECO:0000256" key="1">
    <source>
        <dbReference type="SAM" id="MobiDB-lite"/>
    </source>
</evidence>
<sequence length="147" mass="16044">MPDVQYKHPRYSRRIQSKSDPPYGDLELAQPLPVEFTVSNKRRVSAPHANRTSLPKLKAGPQPDTPSRAGSSALPEVKEITESKAKTQETEHINDENEPPSHVGDGKATEALSKSRGSRRGRGWLRGRRGRGPSGSLRAPSTTVGTN</sequence>
<feature type="compositionally biased region" description="Basic residues" evidence="1">
    <location>
        <begin position="7"/>
        <end position="16"/>
    </location>
</feature>
<feature type="region of interest" description="Disordered" evidence="1">
    <location>
        <begin position="1"/>
        <end position="147"/>
    </location>
</feature>
<dbReference type="Proteomes" id="UP000323067">
    <property type="component" value="Chromosome iii"/>
</dbReference>
<dbReference type="EMBL" id="CP023326">
    <property type="protein sequence ID" value="ATY66280.1"/>
    <property type="molecule type" value="Genomic_DNA"/>
</dbReference>
<accession>A0A2H4ST51</accession>